<dbReference type="InterPro" id="IPR041147">
    <property type="entry name" value="GH38_C"/>
</dbReference>
<evidence type="ECO:0000313" key="3">
    <source>
        <dbReference type="EMBL" id="GAJ15759.1"/>
    </source>
</evidence>
<evidence type="ECO:0000259" key="1">
    <source>
        <dbReference type="Pfam" id="PF07748"/>
    </source>
</evidence>
<dbReference type="SUPFAM" id="SSF74650">
    <property type="entry name" value="Galactose mutarotase-like"/>
    <property type="match status" value="1"/>
</dbReference>
<dbReference type="Pfam" id="PF07748">
    <property type="entry name" value="Glyco_hydro_38C"/>
    <property type="match status" value="1"/>
</dbReference>
<name>X1UE23_9ZZZZ</name>
<dbReference type="InterPro" id="IPR011682">
    <property type="entry name" value="Glyco_hydro_38_C"/>
</dbReference>
<dbReference type="GO" id="GO:0006013">
    <property type="term" value="P:mannose metabolic process"/>
    <property type="evidence" value="ECO:0007669"/>
    <property type="project" value="InterPro"/>
</dbReference>
<dbReference type="Pfam" id="PF17677">
    <property type="entry name" value="Glyco_hydro38C2"/>
    <property type="match status" value="1"/>
</dbReference>
<feature type="domain" description="Glycosyl hydrolase family 38 C-terminal" evidence="1">
    <location>
        <begin position="5"/>
        <end position="69"/>
    </location>
</feature>
<organism evidence="3">
    <name type="scientific">marine sediment metagenome</name>
    <dbReference type="NCBI Taxonomy" id="412755"/>
    <lineage>
        <taxon>unclassified sequences</taxon>
        <taxon>metagenomes</taxon>
        <taxon>ecological metagenomes</taxon>
    </lineage>
</organism>
<evidence type="ECO:0000259" key="2">
    <source>
        <dbReference type="Pfam" id="PF17677"/>
    </source>
</evidence>
<dbReference type="AlphaFoldDB" id="X1UE23"/>
<feature type="domain" description="Glycosyl hydrolases family 38 C-terminal" evidence="2">
    <location>
        <begin position="139"/>
        <end position="217"/>
    </location>
</feature>
<accession>X1UE23</accession>
<evidence type="ECO:0008006" key="4">
    <source>
        <dbReference type="Google" id="ProtNLM"/>
    </source>
</evidence>
<dbReference type="InterPro" id="IPR011013">
    <property type="entry name" value="Gal_mutarotase_sf_dom"/>
</dbReference>
<protein>
    <recommendedName>
        <fullName evidence="4">Glycosyl hydrolases family 38 C-terminal beta sandwich domain-containing protein</fullName>
    </recommendedName>
</protein>
<sequence length="221" mass="25649">EQGDAYYDQPYGYIKRNETSIEYSAQKWIDYSNQEFGVSLLNNGKYGFTINNGVLTMSVVRGAREMDPRMDEGKHSFKYALIAHGSGWRDANIPLKAWQFNQPLIAKQENRHRGNISGWKYSEQSFPAEKSFFSLDSDHVIISSLKVKQDAFNPYDIVLRIVETEGKDEEVIVKLPHKPREVLECDHLERPIEAKSALALEEDQFIFKIQHDQIRTFLVRF</sequence>
<dbReference type="PANTHER" id="PTHR46017:SF1">
    <property type="entry name" value="ALPHA-MANNOSIDASE 2C1"/>
    <property type="match status" value="1"/>
</dbReference>
<dbReference type="GO" id="GO:0030246">
    <property type="term" value="F:carbohydrate binding"/>
    <property type="evidence" value="ECO:0007669"/>
    <property type="project" value="InterPro"/>
</dbReference>
<dbReference type="PANTHER" id="PTHR46017">
    <property type="entry name" value="ALPHA-MANNOSIDASE 2C1"/>
    <property type="match status" value="1"/>
</dbReference>
<proteinExistence type="predicted"/>
<dbReference type="EMBL" id="BARW01027477">
    <property type="protein sequence ID" value="GAJ15759.1"/>
    <property type="molecule type" value="Genomic_DNA"/>
</dbReference>
<feature type="non-terminal residue" evidence="3">
    <location>
        <position position="1"/>
    </location>
</feature>
<reference evidence="3" key="1">
    <citation type="journal article" date="2014" name="Front. Microbiol.">
        <title>High frequency of phylogenetically diverse reductive dehalogenase-homologous genes in deep subseafloor sedimentary metagenomes.</title>
        <authorList>
            <person name="Kawai M."/>
            <person name="Futagami T."/>
            <person name="Toyoda A."/>
            <person name="Takaki Y."/>
            <person name="Nishi S."/>
            <person name="Hori S."/>
            <person name="Arai W."/>
            <person name="Tsubouchi T."/>
            <person name="Morono Y."/>
            <person name="Uchiyama I."/>
            <person name="Ito T."/>
            <person name="Fujiyama A."/>
            <person name="Inagaki F."/>
            <person name="Takami H."/>
        </authorList>
    </citation>
    <scope>NUCLEOTIDE SEQUENCE</scope>
    <source>
        <strain evidence="3">Expedition CK06-06</strain>
    </source>
</reference>
<gene>
    <name evidence="3" type="ORF">S12H4_44575</name>
</gene>
<dbReference type="GO" id="GO:0004559">
    <property type="term" value="F:alpha-mannosidase activity"/>
    <property type="evidence" value="ECO:0007669"/>
    <property type="project" value="InterPro"/>
</dbReference>
<comment type="caution">
    <text evidence="3">The sequence shown here is derived from an EMBL/GenBank/DDBJ whole genome shotgun (WGS) entry which is preliminary data.</text>
</comment>
<dbReference type="GO" id="GO:0009313">
    <property type="term" value="P:oligosaccharide catabolic process"/>
    <property type="evidence" value="ECO:0007669"/>
    <property type="project" value="TreeGrafter"/>
</dbReference>
<dbReference type="Gene3D" id="2.70.98.30">
    <property type="entry name" value="Golgi alpha-mannosidase II, domain 4"/>
    <property type="match status" value="1"/>
</dbReference>